<feature type="compositionally biased region" description="Low complexity" evidence="1">
    <location>
        <begin position="957"/>
        <end position="975"/>
    </location>
</feature>
<evidence type="ECO:0000313" key="2">
    <source>
        <dbReference type="EMBL" id="KAJ0982615.1"/>
    </source>
</evidence>
<comment type="caution">
    <text evidence="2">The sequence shown here is derived from an EMBL/GenBank/DDBJ whole genome shotgun (WGS) entry which is preliminary data.</text>
</comment>
<feature type="compositionally biased region" description="Polar residues" evidence="1">
    <location>
        <begin position="976"/>
        <end position="990"/>
    </location>
</feature>
<feature type="region of interest" description="Disordered" evidence="1">
    <location>
        <begin position="1"/>
        <end position="47"/>
    </location>
</feature>
<dbReference type="AlphaFoldDB" id="A0A9D5D1Y8"/>
<reference evidence="2" key="2">
    <citation type="journal article" date="2022" name="Hortic Res">
        <title>The genome of Dioscorea zingiberensis sheds light on the biosynthesis, origin and evolution of the medicinally important diosgenin saponins.</title>
        <authorList>
            <person name="Li Y."/>
            <person name="Tan C."/>
            <person name="Li Z."/>
            <person name="Guo J."/>
            <person name="Li S."/>
            <person name="Chen X."/>
            <person name="Wang C."/>
            <person name="Dai X."/>
            <person name="Yang H."/>
            <person name="Song W."/>
            <person name="Hou L."/>
            <person name="Xu J."/>
            <person name="Tong Z."/>
            <person name="Xu A."/>
            <person name="Yuan X."/>
            <person name="Wang W."/>
            <person name="Yang Q."/>
            <person name="Chen L."/>
            <person name="Sun Z."/>
            <person name="Wang K."/>
            <person name="Pan B."/>
            <person name="Chen J."/>
            <person name="Bao Y."/>
            <person name="Liu F."/>
            <person name="Qi X."/>
            <person name="Gang D.R."/>
            <person name="Wen J."/>
            <person name="Li J."/>
        </authorList>
    </citation>
    <scope>NUCLEOTIDE SEQUENCE</scope>
    <source>
        <strain evidence="2">Dzin_1.0</strain>
    </source>
</reference>
<dbReference type="PANTHER" id="PTHR33416:SF20">
    <property type="entry name" value="NUCLEAR PORE COMPLEX PROTEIN NUP1"/>
    <property type="match status" value="1"/>
</dbReference>
<protein>
    <recommendedName>
        <fullName evidence="4">Nuclear pore complex protein NUP1</fullName>
    </recommendedName>
</protein>
<dbReference type="OrthoDB" id="778586at2759"/>
<dbReference type="Proteomes" id="UP001085076">
    <property type="component" value="Miscellaneous, Linkage group lg02"/>
</dbReference>
<feature type="compositionally biased region" description="Low complexity" evidence="1">
    <location>
        <begin position="1182"/>
        <end position="1193"/>
    </location>
</feature>
<feature type="region of interest" description="Disordered" evidence="1">
    <location>
        <begin position="589"/>
        <end position="612"/>
    </location>
</feature>
<feature type="region of interest" description="Disordered" evidence="1">
    <location>
        <begin position="407"/>
        <end position="434"/>
    </location>
</feature>
<dbReference type="EMBL" id="JAGGNH010000002">
    <property type="protein sequence ID" value="KAJ0982615.1"/>
    <property type="molecule type" value="Genomic_DNA"/>
</dbReference>
<keyword evidence="3" id="KW-1185">Reference proteome</keyword>
<feature type="region of interest" description="Disordered" evidence="1">
    <location>
        <begin position="957"/>
        <end position="990"/>
    </location>
</feature>
<feature type="compositionally biased region" description="Basic and acidic residues" evidence="1">
    <location>
        <begin position="602"/>
        <end position="612"/>
    </location>
</feature>
<feature type="compositionally biased region" description="Pro residues" evidence="1">
    <location>
        <begin position="79"/>
        <end position="95"/>
    </location>
</feature>
<feature type="region of interest" description="Disordered" evidence="1">
    <location>
        <begin position="320"/>
        <end position="385"/>
    </location>
</feature>
<feature type="compositionally biased region" description="Basic residues" evidence="1">
    <location>
        <begin position="1224"/>
        <end position="1237"/>
    </location>
</feature>
<feature type="region of interest" description="Disordered" evidence="1">
    <location>
        <begin position="174"/>
        <end position="193"/>
    </location>
</feature>
<accession>A0A9D5D1Y8</accession>
<feature type="region of interest" description="Disordered" evidence="1">
    <location>
        <begin position="1182"/>
        <end position="1237"/>
    </location>
</feature>
<reference evidence="2" key="1">
    <citation type="submission" date="2021-03" db="EMBL/GenBank/DDBJ databases">
        <authorList>
            <person name="Li Z."/>
            <person name="Yang C."/>
        </authorList>
    </citation>
    <scope>NUCLEOTIDE SEQUENCE</scope>
    <source>
        <strain evidence="2">Dzin_1.0</strain>
        <tissue evidence="2">Leaf</tissue>
    </source>
</reference>
<proteinExistence type="predicted"/>
<gene>
    <name evidence="2" type="ORF">J5N97_010870</name>
</gene>
<name>A0A9D5D1Y8_9LILI</name>
<feature type="region of interest" description="Disordered" evidence="1">
    <location>
        <begin position="680"/>
        <end position="711"/>
    </location>
</feature>
<dbReference type="PANTHER" id="PTHR33416">
    <property type="entry name" value="NUCLEAR PORE COMPLEX PROTEIN NUP1"/>
    <property type="match status" value="1"/>
</dbReference>
<sequence>MASPAYDGGGAGGKLRKRFFRRSATPYDRPPSAARCAVRPPEPQRNGWLSMLVDPASRIITGGASRLFSSVFRKQQLALPPPPLPLSPPPPPIPDENPQSNEQVSEAVGLNSCVQEERPKDGDGLINKPETNGISDVEQLLKQKTFTRAEFDYLSDLIQSRTVGSDQVELAGTNKEASYTDKETRNGGTGFLGDILTPNQSLRIPEEEVASPAEIAKAYMGSRPSKLSPSSLNFQRHFFREDTTLASNISYAAQPSDVSVAPRSIARFSKAPEQPDNGYFTPRPRGRSAIYKMSRSPYFKAPTTAKAKVDMLVRDNYAGPSTSSHWAATNSKPSGSKQVSKPGSSVLERDHGTFGPIRRIRQKSNLISPLKGISTPSGNRLPIPSTLGRDAFSGFTSIQKPLQFNERKYGLDSQDVKNGDDRSLDENDPHIPAQSSEMARKILQQLDKLVSPPKVKSSELKGISMDKSPSKLTLPMLQGKALRTMEDIDSSKFVNTEGNFSVYDTLDSLPQSIPQKQEVVQNGPLKSTVSQVKVTPESAVSVHATTPASYTNSDGERASDLAISGFAAVPLQEKPAFKISGIQDSLEMDDDSNILSAPSPPSDKKDKEAKTEFKATISEETAEKPLLSTYQSMSASTTKSFGVFESNTSDALVNFSFPATPAPLSSFSFTGTSATMFSLKSSGPAGSKSSGNSSAELELSTSNALTTTQQEHSLLSGDKAFGSQVSSDLSSSAASSVFAFGAPATSSLNNGSLNPKPSTIFGSNASGSGNQVISILSTSNAAATTTPSSSSVSSISPIFSTVTTFQSTYSIVPSSVSTPLDASGFKDLVANPTKTSPFSFTSATPAGSSAISNTGINSSSISTSSSTLGTSSFSPSASIGSSALAVSTVLTSPVSGSSAPIKPFQFSFTGGASSTSAMSSMFSNTFGSHSTLPSSSLFSSTGSSTFGFSSPAQSSCSQTGNNSGTLTGSGFGTQTNSSSGMTNLSQSTGKLNSFSSTPSFGLTASPSLGFGSSLFAQSASGLFSSSSQSATPIFGTTFGAGAQSASALFGSSSQSTTPIFGATFGAGAQSASALFGSSSQSTTPTFGATFGAGSSSTDLTFGMSATSASGNSPFTFGSSSGPAFSFLSAGNTASTSTPAPPTFGMSPTASFASAFPQNNQTNMEVNMTEDQPSNSLAIPSFQFSPSPAPFGQQTPNPFQPANTAELPPGGSFSLGSAGDDKANRRFIRVKRGKTARK</sequence>
<feature type="compositionally biased region" description="Polar residues" evidence="1">
    <location>
        <begin position="699"/>
        <end position="711"/>
    </location>
</feature>
<dbReference type="GO" id="GO:0071763">
    <property type="term" value="P:nuclear membrane organization"/>
    <property type="evidence" value="ECO:0007669"/>
    <property type="project" value="TreeGrafter"/>
</dbReference>
<dbReference type="GO" id="GO:0005635">
    <property type="term" value="C:nuclear envelope"/>
    <property type="evidence" value="ECO:0007669"/>
    <property type="project" value="TreeGrafter"/>
</dbReference>
<feature type="compositionally biased region" description="Basic and acidic residues" evidence="1">
    <location>
        <begin position="407"/>
        <end position="429"/>
    </location>
</feature>
<feature type="compositionally biased region" description="Polar residues" evidence="1">
    <location>
        <begin position="320"/>
        <end position="343"/>
    </location>
</feature>
<feature type="region of interest" description="Disordered" evidence="1">
    <location>
        <begin position="78"/>
        <end position="109"/>
    </location>
</feature>
<evidence type="ECO:0000313" key="3">
    <source>
        <dbReference type="Proteomes" id="UP001085076"/>
    </source>
</evidence>
<organism evidence="2 3">
    <name type="scientific">Dioscorea zingiberensis</name>
    <dbReference type="NCBI Taxonomy" id="325984"/>
    <lineage>
        <taxon>Eukaryota</taxon>
        <taxon>Viridiplantae</taxon>
        <taxon>Streptophyta</taxon>
        <taxon>Embryophyta</taxon>
        <taxon>Tracheophyta</taxon>
        <taxon>Spermatophyta</taxon>
        <taxon>Magnoliopsida</taxon>
        <taxon>Liliopsida</taxon>
        <taxon>Dioscoreales</taxon>
        <taxon>Dioscoreaceae</taxon>
        <taxon>Dioscorea</taxon>
    </lineage>
</organism>
<evidence type="ECO:0000256" key="1">
    <source>
        <dbReference type="SAM" id="MobiDB-lite"/>
    </source>
</evidence>
<feature type="compositionally biased region" description="Low complexity" evidence="1">
    <location>
        <begin position="680"/>
        <end position="698"/>
    </location>
</feature>
<evidence type="ECO:0008006" key="4">
    <source>
        <dbReference type="Google" id="ProtNLM"/>
    </source>
</evidence>